<feature type="domain" description="Reverse transcriptase" evidence="1">
    <location>
        <begin position="1"/>
        <end position="131"/>
    </location>
</feature>
<gene>
    <name evidence="2" type="ORF">O181_064760</name>
</gene>
<protein>
    <recommendedName>
        <fullName evidence="1">Reverse transcriptase domain-containing protein</fullName>
    </recommendedName>
</protein>
<keyword evidence="3" id="KW-1185">Reference proteome</keyword>
<evidence type="ECO:0000313" key="3">
    <source>
        <dbReference type="Proteomes" id="UP000765509"/>
    </source>
</evidence>
<dbReference type="CDD" id="cd01647">
    <property type="entry name" value="RT_LTR"/>
    <property type="match status" value="1"/>
</dbReference>
<dbReference type="PROSITE" id="PS50878">
    <property type="entry name" value="RT_POL"/>
    <property type="match status" value="1"/>
</dbReference>
<accession>A0A9Q3EL33</accession>
<comment type="caution">
    <text evidence="2">The sequence shown here is derived from an EMBL/GenBank/DDBJ whole genome shotgun (WGS) entry which is preliminary data.</text>
</comment>
<dbReference type="InterPro" id="IPR000477">
    <property type="entry name" value="RT_dom"/>
</dbReference>
<dbReference type="Pfam" id="PF00078">
    <property type="entry name" value="RVT_1"/>
    <property type="match status" value="1"/>
</dbReference>
<dbReference type="AlphaFoldDB" id="A0A9Q3EL33"/>
<dbReference type="SUPFAM" id="SSF56672">
    <property type="entry name" value="DNA/RNA polymerases"/>
    <property type="match status" value="1"/>
</dbReference>
<dbReference type="InterPro" id="IPR043502">
    <property type="entry name" value="DNA/RNA_pol_sf"/>
</dbReference>
<name>A0A9Q3EL33_9BASI</name>
<organism evidence="2 3">
    <name type="scientific">Austropuccinia psidii MF-1</name>
    <dbReference type="NCBI Taxonomy" id="1389203"/>
    <lineage>
        <taxon>Eukaryota</taxon>
        <taxon>Fungi</taxon>
        <taxon>Dikarya</taxon>
        <taxon>Basidiomycota</taxon>
        <taxon>Pucciniomycotina</taxon>
        <taxon>Pucciniomycetes</taxon>
        <taxon>Pucciniales</taxon>
        <taxon>Sphaerophragmiaceae</taxon>
        <taxon>Austropuccinia</taxon>
    </lineage>
</organism>
<dbReference type="Proteomes" id="UP000765509">
    <property type="component" value="Unassembled WGS sequence"/>
</dbReference>
<dbReference type="EMBL" id="AVOT02031506">
    <property type="protein sequence ID" value="MBW0525045.1"/>
    <property type="molecule type" value="Genomic_DNA"/>
</dbReference>
<reference evidence="2" key="1">
    <citation type="submission" date="2021-03" db="EMBL/GenBank/DDBJ databases">
        <title>Draft genome sequence of rust myrtle Austropuccinia psidii MF-1, a brazilian biotype.</title>
        <authorList>
            <person name="Quecine M.C."/>
            <person name="Pachon D.M.R."/>
            <person name="Bonatelli M.L."/>
            <person name="Correr F.H."/>
            <person name="Franceschini L.M."/>
            <person name="Leite T.F."/>
            <person name="Margarido G.R.A."/>
            <person name="Almeida C.A."/>
            <person name="Ferrarezi J.A."/>
            <person name="Labate C.A."/>
        </authorList>
    </citation>
    <scope>NUCLEOTIDE SEQUENCE</scope>
    <source>
        <strain evidence="2">MF-1</strain>
    </source>
</reference>
<sequence length="161" mass="18420">MNQLLTVLNGSSIFSRIDFYDAYKLLRLKEGDEHLTALRTPYFSYESLGMPFGLTNAPASFQNLFSDIFSDLLDAYVVVYLDYIMVFTKSEEEHVTHLFTVLSRLRANNHFAKAFKCLFHISSVEYLGYVVSSEASRWTKQKSSKFSTSVLQDSSSLFNDS</sequence>
<dbReference type="InterPro" id="IPR053134">
    <property type="entry name" value="RNA-dir_DNA_polymerase"/>
</dbReference>
<evidence type="ECO:0000313" key="2">
    <source>
        <dbReference type="EMBL" id="MBW0525045.1"/>
    </source>
</evidence>
<dbReference type="Gene3D" id="3.30.70.270">
    <property type="match status" value="1"/>
</dbReference>
<evidence type="ECO:0000259" key="1">
    <source>
        <dbReference type="PROSITE" id="PS50878"/>
    </source>
</evidence>
<dbReference type="PANTHER" id="PTHR24559">
    <property type="entry name" value="TRANSPOSON TY3-I GAG-POL POLYPROTEIN"/>
    <property type="match status" value="1"/>
</dbReference>
<dbReference type="InterPro" id="IPR043128">
    <property type="entry name" value="Rev_trsase/Diguanyl_cyclase"/>
</dbReference>
<proteinExistence type="predicted"/>
<dbReference type="PANTHER" id="PTHR24559:SF440">
    <property type="entry name" value="RIBONUCLEASE H"/>
    <property type="match status" value="1"/>
</dbReference>